<gene>
    <name evidence="2" type="ORF">K875_05160</name>
</gene>
<dbReference type="AlphaFoldDB" id="A0A051TS09"/>
<evidence type="ECO:0000313" key="2">
    <source>
        <dbReference type="EMBL" id="KBZ59595.1"/>
    </source>
</evidence>
<feature type="compositionally biased region" description="Pro residues" evidence="1">
    <location>
        <begin position="118"/>
        <end position="127"/>
    </location>
</feature>
<comment type="caution">
    <text evidence="2">The sequence shown here is derived from an EMBL/GenBank/DDBJ whole genome shotgun (WGS) entry which is preliminary data.</text>
</comment>
<protein>
    <submittedName>
        <fullName evidence="2">Uncharacterized protein</fullName>
    </submittedName>
</protein>
<keyword evidence="3" id="KW-1185">Reference proteome</keyword>
<evidence type="ECO:0000256" key="1">
    <source>
        <dbReference type="SAM" id="MobiDB-lite"/>
    </source>
</evidence>
<dbReference type="EMBL" id="JLXW01000011">
    <property type="protein sequence ID" value="KBZ59595.1"/>
    <property type="molecule type" value="Genomic_DNA"/>
</dbReference>
<evidence type="ECO:0000313" key="3">
    <source>
        <dbReference type="Proteomes" id="UP000025947"/>
    </source>
</evidence>
<accession>A0A051TS09</accession>
<dbReference type="PATRIC" id="fig|1324261.3.peg.5202"/>
<dbReference type="Proteomes" id="UP000025947">
    <property type="component" value="Unassembled WGS sequence"/>
</dbReference>
<reference evidence="2 3" key="1">
    <citation type="submission" date="2014-04" db="EMBL/GenBank/DDBJ databases">
        <title>The Genome Sequence of Mycobacterium tuberculosis TKK-01-0051.</title>
        <authorList>
            <consortium name="The Broad Institute Genomics Platform"/>
            <consortium name="The Broad Institute Genome Sequencing Center for Infectious Disease"/>
            <person name="Earl A.M."/>
            <person name="Cohen K."/>
            <person name="Pym A."/>
            <person name="Bishai W."/>
            <person name="Maharaj K."/>
            <person name="Desjardins C."/>
            <person name="Abeel T."/>
            <person name="Young S."/>
            <person name="Zeng Q."/>
            <person name="Gargeya S."/>
            <person name="Abouelleil A."/>
            <person name="Alvarado L."/>
            <person name="Chapman S.B."/>
            <person name="Gainer-Dewar J."/>
            <person name="Goldberg J."/>
            <person name="Griggs A."/>
            <person name="Gujja S."/>
            <person name="Hansen M."/>
            <person name="Howarth C."/>
            <person name="Imamovic A."/>
            <person name="Larimer J."/>
            <person name="Murphy C."/>
            <person name="Naylor J."/>
            <person name="Pearson M."/>
            <person name="Poon T.W."/>
            <person name="Priest M."/>
            <person name="Roberts A."/>
            <person name="Saif S."/>
            <person name="Shea T."/>
            <person name="Sykes S."/>
            <person name="Wortman J."/>
            <person name="Nusbaum C."/>
            <person name="Birren B."/>
        </authorList>
    </citation>
    <scope>NUCLEOTIDE SEQUENCE [LARGE SCALE GENOMIC DNA]</scope>
    <source>
        <strain evidence="2 3">TKK-01-0051</strain>
    </source>
</reference>
<feature type="region of interest" description="Disordered" evidence="1">
    <location>
        <begin position="113"/>
        <end position="146"/>
    </location>
</feature>
<organism evidence="2 3">
    <name type="scientific">Mycobacterium [tuberculosis] TKK-01-0051</name>
    <dbReference type="NCBI Taxonomy" id="1324261"/>
    <lineage>
        <taxon>Bacteria</taxon>
        <taxon>Bacillati</taxon>
        <taxon>Actinomycetota</taxon>
        <taxon>Actinomycetes</taxon>
        <taxon>Mycobacteriales</taxon>
        <taxon>Mycobacteriaceae</taxon>
        <taxon>Mycobacterium</taxon>
        <taxon>Mycobacterium avium complex (MAC)</taxon>
    </lineage>
</organism>
<sequence>MSDELHYHRIKNLISGLISRTEDDDDVNRLKWEAVGVGAYEISLKRSSLRIASEDEEGDWFPYKFTMMDENGNEIEEVHALASRPDEFRLQDLFKAASRSHRGISEKLTEVFQELGIPDPPPPPPKSDPWGSAPSRTFGGDDEPPF</sequence>
<dbReference type="HOGENOM" id="CLU_1775427_0_0_11"/>
<proteinExistence type="predicted"/>
<name>A0A051TS09_9MYCO</name>
<dbReference type="RefSeq" id="WP_044487404.1">
    <property type="nucleotide sequence ID" value="NZ_KK328284.1"/>
</dbReference>